<reference evidence="7 8" key="1">
    <citation type="submission" date="2019-03" db="EMBL/GenBank/DDBJ databases">
        <title>Genomic Encyclopedia of Type Strains, Phase IV (KMG-IV): sequencing the most valuable type-strain genomes for metagenomic binning, comparative biology and taxonomic classification.</title>
        <authorList>
            <person name="Goeker M."/>
        </authorList>
    </citation>
    <scope>NUCLEOTIDE SEQUENCE [LARGE SCALE GENOMIC DNA]</scope>
    <source>
        <strain evidence="7 8">LX-B</strain>
    </source>
</reference>
<dbReference type="Gene3D" id="3.40.50.2000">
    <property type="entry name" value="Glycogen Phosphorylase B"/>
    <property type="match status" value="1"/>
</dbReference>
<feature type="domain" description="Glycosyl transferase family 28 C-terminal" evidence="5">
    <location>
        <begin position="216"/>
        <end position="342"/>
    </location>
</feature>
<dbReference type="AlphaFoldDB" id="A0A4R1S779"/>
<evidence type="ECO:0000259" key="5">
    <source>
        <dbReference type="Pfam" id="PF04101"/>
    </source>
</evidence>
<comment type="similarity">
    <text evidence="2">Belongs to the glycosyltransferase 28 family.</text>
</comment>
<dbReference type="GO" id="GO:0016758">
    <property type="term" value="F:hexosyltransferase activity"/>
    <property type="evidence" value="ECO:0007669"/>
    <property type="project" value="InterPro"/>
</dbReference>
<dbReference type="InterPro" id="IPR009695">
    <property type="entry name" value="Diacylglyc_glucosyltr_N"/>
</dbReference>
<dbReference type="PANTHER" id="PTHR43025:SF3">
    <property type="entry name" value="MONOGALACTOSYLDIACYLGLYCEROL SYNTHASE 1, CHLOROPLASTIC"/>
    <property type="match status" value="1"/>
</dbReference>
<dbReference type="GO" id="GO:0016020">
    <property type="term" value="C:membrane"/>
    <property type="evidence" value="ECO:0007669"/>
    <property type="project" value="UniProtKB-SubCell"/>
</dbReference>
<keyword evidence="8" id="KW-1185">Reference proteome</keyword>
<gene>
    <name evidence="7" type="ORF">EDC14_1003109</name>
</gene>
<keyword evidence="3" id="KW-0328">Glycosyltransferase</keyword>
<dbReference type="Pfam" id="PF04101">
    <property type="entry name" value="Glyco_tran_28_C"/>
    <property type="match status" value="1"/>
</dbReference>
<evidence type="ECO:0000259" key="6">
    <source>
        <dbReference type="Pfam" id="PF06925"/>
    </source>
</evidence>
<dbReference type="PANTHER" id="PTHR43025">
    <property type="entry name" value="MONOGALACTOSYLDIACYLGLYCEROL SYNTHASE"/>
    <property type="match status" value="1"/>
</dbReference>
<evidence type="ECO:0000256" key="1">
    <source>
        <dbReference type="ARBA" id="ARBA00004370"/>
    </source>
</evidence>
<evidence type="ECO:0000313" key="7">
    <source>
        <dbReference type="EMBL" id="TCL75178.1"/>
    </source>
</evidence>
<dbReference type="Proteomes" id="UP000295008">
    <property type="component" value="Unassembled WGS sequence"/>
</dbReference>
<dbReference type="InterPro" id="IPR007235">
    <property type="entry name" value="Glyco_trans_28_C"/>
</dbReference>
<dbReference type="EMBL" id="SLUN01000003">
    <property type="protein sequence ID" value="TCL75178.1"/>
    <property type="molecule type" value="Genomic_DNA"/>
</dbReference>
<proteinExistence type="inferred from homology"/>
<dbReference type="InterPro" id="IPR050519">
    <property type="entry name" value="Glycosyltransf_28_UgtP"/>
</dbReference>
<name>A0A4R1S779_HYDET</name>
<evidence type="ECO:0000256" key="4">
    <source>
        <dbReference type="ARBA" id="ARBA00022679"/>
    </source>
</evidence>
<comment type="subcellular location">
    <subcellularLocation>
        <location evidence="1">Membrane</location>
    </subcellularLocation>
</comment>
<evidence type="ECO:0000256" key="3">
    <source>
        <dbReference type="ARBA" id="ARBA00022676"/>
    </source>
</evidence>
<evidence type="ECO:0000256" key="2">
    <source>
        <dbReference type="ARBA" id="ARBA00006962"/>
    </source>
</evidence>
<organism evidence="7 8">
    <name type="scientific">Hydrogenispora ethanolica</name>
    <dbReference type="NCBI Taxonomy" id="1082276"/>
    <lineage>
        <taxon>Bacteria</taxon>
        <taxon>Bacillati</taxon>
        <taxon>Bacillota</taxon>
        <taxon>Hydrogenispora</taxon>
    </lineage>
</organism>
<dbReference type="SUPFAM" id="SSF53756">
    <property type="entry name" value="UDP-Glycosyltransferase/glycogen phosphorylase"/>
    <property type="match status" value="1"/>
</dbReference>
<sequence>MLVLSVSLGAGHRTTAEALCRVYRENFGGEAYHIDFMRYALPGFSDWVEGAYYWSTQYSPFVYKWLYHREDRGDSWLQRAESQLGIRGYIELLQQYRPHAILTTHSFPAVVVSALFPRFPIPNGVVVTDYVSHCIWVNPNTQRYFVAHDGMVDELKAEGAAPGRIRVTGIPVRPIFKERFQRLELRHKLALEPDRFTVLVMSGGNAVGPVVGIIKTLGQYRERVQVIAIAGRNQGVYRQVRAVFQTLGLTGKVLGFMENVQEYMAASDLLISKAGGLTTTEALVMGLPMAIIRPTPGQEDGNTRFLERSGAGVYLNNLADLAKTLGVLLEQPGRLERMRRKALDLARPEATEAILAEMEQLMEIAEDQPRSMVFAPALNWSRQRSAGDFLRHRLSIWERIRGIGRGPE</sequence>
<dbReference type="GO" id="GO:0009247">
    <property type="term" value="P:glycolipid biosynthetic process"/>
    <property type="evidence" value="ECO:0007669"/>
    <property type="project" value="InterPro"/>
</dbReference>
<keyword evidence="4 7" id="KW-0808">Transferase</keyword>
<comment type="caution">
    <text evidence="7">The sequence shown here is derived from an EMBL/GenBank/DDBJ whole genome shotgun (WGS) entry which is preliminary data.</text>
</comment>
<evidence type="ECO:0000313" key="8">
    <source>
        <dbReference type="Proteomes" id="UP000295008"/>
    </source>
</evidence>
<dbReference type="Pfam" id="PF06925">
    <property type="entry name" value="MGDG_synth"/>
    <property type="match status" value="1"/>
</dbReference>
<accession>A0A4R1S779</accession>
<dbReference type="RefSeq" id="WP_165907766.1">
    <property type="nucleotide sequence ID" value="NZ_SLUN01000003.1"/>
</dbReference>
<feature type="domain" description="Diacylglycerol glucosyltransferase N-terminal" evidence="6">
    <location>
        <begin position="12"/>
        <end position="172"/>
    </location>
</feature>
<protein>
    <submittedName>
        <fullName evidence="7">Processive 1,2-diacylglycerol beta-glucosyltransferase</fullName>
    </submittedName>
</protein>